<evidence type="ECO:0000256" key="15">
    <source>
        <dbReference type="PROSITE-ProRule" id="PRU00339"/>
    </source>
</evidence>
<gene>
    <name evidence="16" type="ORF">CLODIP_2_CD02322</name>
</gene>
<keyword evidence="11" id="KW-0472">Membrane</keyword>
<evidence type="ECO:0000256" key="7">
    <source>
        <dbReference type="ARBA" id="ARBA00022490"/>
    </source>
</evidence>
<name>A0A8S1CIB6_9INSE</name>
<evidence type="ECO:0000256" key="2">
    <source>
        <dbReference type="ARBA" id="ARBA00004347"/>
    </source>
</evidence>
<keyword evidence="6" id="KW-0813">Transport</keyword>
<comment type="function">
    <text evidence="13">The coatomer is a cytosolic protein complex that binds to dilysine motifs and reversibly associates with Golgi non-clathrin-coated vesicles, which further mediate biosynthetic protein transport from the ER, via the Golgi up to the trans Golgi network. The coatomer complex is required for budding from Golgi membranes, and is essential for the retrograde Golgi-to-ER transport of dilysine-tagged proteins.</text>
</comment>
<dbReference type="AlphaFoldDB" id="A0A8S1CIB6"/>
<dbReference type="PANTHER" id="PTHR10805:SF0">
    <property type="entry name" value="COATOMER SUBUNIT EPSILON"/>
    <property type="match status" value="1"/>
</dbReference>
<dbReference type="OrthoDB" id="310217at2759"/>
<evidence type="ECO:0000256" key="11">
    <source>
        <dbReference type="ARBA" id="ARBA00023136"/>
    </source>
</evidence>
<keyword evidence="10" id="KW-0333">Golgi apparatus</keyword>
<feature type="repeat" description="TPR" evidence="15">
    <location>
        <begin position="257"/>
        <end position="290"/>
    </location>
</feature>
<dbReference type="GO" id="GO:0006888">
    <property type="term" value="P:endoplasmic reticulum to Golgi vesicle-mediated transport"/>
    <property type="evidence" value="ECO:0007669"/>
    <property type="project" value="TreeGrafter"/>
</dbReference>
<evidence type="ECO:0000256" key="6">
    <source>
        <dbReference type="ARBA" id="ARBA00022448"/>
    </source>
</evidence>
<dbReference type="FunFam" id="1.25.40.10:FF:000140">
    <property type="entry name" value="Coatomer subunit epsilon"/>
    <property type="match status" value="1"/>
</dbReference>
<keyword evidence="15" id="KW-0802">TPR repeat</keyword>
<dbReference type="GO" id="GO:0006891">
    <property type="term" value="P:intra-Golgi vesicle-mediated transport"/>
    <property type="evidence" value="ECO:0007669"/>
    <property type="project" value="TreeGrafter"/>
</dbReference>
<dbReference type="Gene3D" id="1.25.40.10">
    <property type="entry name" value="Tetratricopeptide repeat domain"/>
    <property type="match status" value="1"/>
</dbReference>
<dbReference type="Pfam" id="PF04733">
    <property type="entry name" value="Coatomer_E"/>
    <property type="match status" value="1"/>
</dbReference>
<evidence type="ECO:0000256" key="1">
    <source>
        <dbReference type="ARBA" id="ARBA00004255"/>
    </source>
</evidence>
<dbReference type="PANTHER" id="PTHR10805">
    <property type="entry name" value="COATOMER SUBUNIT EPSILON"/>
    <property type="match status" value="1"/>
</dbReference>
<comment type="subunit">
    <text evidence="4">Oligomeric complex that consists of at least the alpha, beta, beta', gamma, delta, epsilon and zeta subunits.</text>
</comment>
<protein>
    <recommendedName>
        <fullName evidence="5">Coatomer subunit epsilon</fullName>
    </recommendedName>
    <alternativeName>
        <fullName evidence="14">Epsilon-coat protein</fullName>
    </alternativeName>
</protein>
<dbReference type="GO" id="GO:0015031">
    <property type="term" value="P:protein transport"/>
    <property type="evidence" value="ECO:0007669"/>
    <property type="project" value="UniProtKB-KW"/>
</dbReference>
<keyword evidence="17" id="KW-1185">Reference proteome</keyword>
<evidence type="ECO:0000256" key="5">
    <source>
        <dbReference type="ARBA" id="ARBA00015828"/>
    </source>
</evidence>
<evidence type="ECO:0000256" key="10">
    <source>
        <dbReference type="ARBA" id="ARBA00023034"/>
    </source>
</evidence>
<comment type="similarity">
    <text evidence="3">Belongs to the COPE family.</text>
</comment>
<evidence type="ECO:0000256" key="9">
    <source>
        <dbReference type="ARBA" id="ARBA00022927"/>
    </source>
</evidence>
<keyword evidence="7" id="KW-0963">Cytoplasm</keyword>
<keyword evidence="8" id="KW-0931">ER-Golgi transport</keyword>
<evidence type="ECO:0000313" key="16">
    <source>
        <dbReference type="EMBL" id="CAB3371219.1"/>
    </source>
</evidence>
<dbReference type="GO" id="GO:0005198">
    <property type="term" value="F:structural molecule activity"/>
    <property type="evidence" value="ECO:0007669"/>
    <property type="project" value="InterPro"/>
</dbReference>
<organism evidence="16 17">
    <name type="scientific">Cloeon dipterum</name>
    <dbReference type="NCBI Taxonomy" id="197152"/>
    <lineage>
        <taxon>Eukaryota</taxon>
        <taxon>Metazoa</taxon>
        <taxon>Ecdysozoa</taxon>
        <taxon>Arthropoda</taxon>
        <taxon>Hexapoda</taxon>
        <taxon>Insecta</taxon>
        <taxon>Pterygota</taxon>
        <taxon>Palaeoptera</taxon>
        <taxon>Ephemeroptera</taxon>
        <taxon>Pisciforma</taxon>
        <taxon>Baetidae</taxon>
        <taxon>Cloeon</taxon>
    </lineage>
</organism>
<dbReference type="InterPro" id="IPR011990">
    <property type="entry name" value="TPR-like_helical_dom_sf"/>
</dbReference>
<sequence>MKIEAETRAQRLYLDKTHKGHLAGVVERHLINTKSDKTLRPPTHQDKKAKMSRQQEVDELFDVKNHFYIGNFQQCINEAQKLKPSSADVKVERDIYLYRAYLAQHKFSVVLNEITNSSPPEIQPLKLLAEYLSKPSARADIVNKLNEMTSGNIDVSNQTFLIVVAIIYFQEANYEAVLRILHNSDSLECSALALQTYLKIDRVDLARKELKSMQERDDDATLTQLAQGWVNIAMDGEKLQEAFFIFQEMIEKHGGTPTLLNGLAVCYIGQAKFEEAESTLQEALEKDPNDANTLINMMVLSQHTGKAPEVSNRYLSQLKDSHAQHPFVREYAQKEEEFDRLASQYTPVPVSS</sequence>
<evidence type="ECO:0000256" key="3">
    <source>
        <dbReference type="ARBA" id="ARBA00008827"/>
    </source>
</evidence>
<evidence type="ECO:0000256" key="8">
    <source>
        <dbReference type="ARBA" id="ARBA00022892"/>
    </source>
</evidence>
<dbReference type="InterPro" id="IPR006822">
    <property type="entry name" value="Coatomer_esu"/>
</dbReference>
<reference evidence="16 17" key="1">
    <citation type="submission" date="2020-04" db="EMBL/GenBank/DDBJ databases">
        <authorList>
            <person name="Alioto T."/>
            <person name="Alioto T."/>
            <person name="Gomez Garrido J."/>
        </authorList>
    </citation>
    <scope>NUCLEOTIDE SEQUENCE [LARGE SCALE GENOMIC DNA]</scope>
</reference>
<dbReference type="PROSITE" id="PS50005">
    <property type="entry name" value="TPR"/>
    <property type="match status" value="1"/>
</dbReference>
<comment type="caution">
    <text evidence="16">The sequence shown here is derived from an EMBL/GenBank/DDBJ whole genome shotgun (WGS) entry which is preliminary data.</text>
</comment>
<dbReference type="GO" id="GO:0006890">
    <property type="term" value="P:retrograde vesicle-mediated transport, Golgi to endoplasmic reticulum"/>
    <property type="evidence" value="ECO:0007669"/>
    <property type="project" value="InterPro"/>
</dbReference>
<dbReference type="SMART" id="SM00028">
    <property type="entry name" value="TPR"/>
    <property type="match status" value="1"/>
</dbReference>
<comment type="subcellular location">
    <subcellularLocation>
        <location evidence="2">Cytoplasmic vesicle</location>
        <location evidence="2">COPI-coated vesicle membrane</location>
        <topology evidence="2">Peripheral membrane protein</topology>
        <orientation evidence="2">Cytoplasmic side</orientation>
    </subcellularLocation>
    <subcellularLocation>
        <location evidence="1">Golgi apparatus membrane</location>
        <topology evidence="1">Peripheral membrane protein</topology>
        <orientation evidence="1">Cytoplasmic side</orientation>
    </subcellularLocation>
</comment>
<keyword evidence="9" id="KW-0653">Protein transport</keyword>
<evidence type="ECO:0000256" key="4">
    <source>
        <dbReference type="ARBA" id="ARBA00011775"/>
    </source>
</evidence>
<dbReference type="GO" id="GO:0000139">
    <property type="term" value="C:Golgi membrane"/>
    <property type="evidence" value="ECO:0007669"/>
    <property type="project" value="UniProtKB-SubCell"/>
</dbReference>
<keyword evidence="12" id="KW-0968">Cytoplasmic vesicle</keyword>
<dbReference type="Proteomes" id="UP000494165">
    <property type="component" value="Unassembled WGS sequence"/>
</dbReference>
<dbReference type="InterPro" id="IPR019734">
    <property type="entry name" value="TPR_rpt"/>
</dbReference>
<dbReference type="SUPFAM" id="SSF48452">
    <property type="entry name" value="TPR-like"/>
    <property type="match status" value="1"/>
</dbReference>
<evidence type="ECO:0000256" key="14">
    <source>
        <dbReference type="ARBA" id="ARBA00031602"/>
    </source>
</evidence>
<evidence type="ECO:0000256" key="13">
    <source>
        <dbReference type="ARBA" id="ARBA00025582"/>
    </source>
</evidence>
<proteinExistence type="inferred from homology"/>
<evidence type="ECO:0000313" key="17">
    <source>
        <dbReference type="Proteomes" id="UP000494165"/>
    </source>
</evidence>
<dbReference type="GO" id="GO:0030126">
    <property type="term" value="C:COPI vesicle coat"/>
    <property type="evidence" value="ECO:0007669"/>
    <property type="project" value="TreeGrafter"/>
</dbReference>
<accession>A0A8S1CIB6</accession>
<evidence type="ECO:0000256" key="12">
    <source>
        <dbReference type="ARBA" id="ARBA00023329"/>
    </source>
</evidence>
<dbReference type="EMBL" id="CADEPI010000059">
    <property type="protein sequence ID" value="CAB3371219.1"/>
    <property type="molecule type" value="Genomic_DNA"/>
</dbReference>